<keyword evidence="6" id="KW-0732">Signal</keyword>
<dbReference type="Pfam" id="PF02415">
    <property type="entry name" value="Chlam_PMP"/>
    <property type="match status" value="4"/>
</dbReference>
<feature type="compositionally biased region" description="Polar residues" evidence="10">
    <location>
        <begin position="955"/>
        <end position="974"/>
    </location>
</feature>
<evidence type="ECO:0000256" key="6">
    <source>
        <dbReference type="ARBA" id="ARBA00022729"/>
    </source>
</evidence>
<sequence length="1233" mass="126559">MGSIASPLNTSAILDGFTITGGNADGAGSLGNGGGVYVSAGSPTLNNITFRENNAINGGALYNENNSDPILTNVLFEYNTATRGAGIYNDFSSPEIVNGTFRLNAALNDGGAIYNTSSSNPDFVNAIFSRNSANTGEGGAIFNDFSNSTLTNSTLSNNSAVEGGGVYNLSSTTTLRNSIVWNNQDSSDTGTQILNDGGTINVSSTIVQNGEFNATDANPLFVNAKGDDLRLKSGSPGLNAGNQTLLPSDDQDLDGDGNTTEPIPLDLSGNSRVLGPNVELGAYEGAELSPAPTPAASRILYVRATALGDNNGTSWSNAFTDLQDALAASRSGDKIWVAGGTYKPTDGTDRNATFTLKNYVELYGGFAGTETTLSERNIAANATVLSGDIGAQNSIADNSYHVVTANSVTNTAILDGFAISNGNSNATSGANSAGGGMTIADGSPTLNNLIFENNNATAAGGLYLEQGAAPTITNTIFSNNTAANGGAIYNNTGAKPTLRDVIFANNTATTNGGAIYNGNSSPIVEDVTFSSNNAVRGAAVYSTGSNTNITDTVFQSNIASSQGGAIYSTGGTFNVTESEFNQNRATSSVGGAIFVNTTGATITNNDFLQNRAIGGGGIYVNANNVSVTNGSFTANVAEASDSGGGAIYQVRSNNFQVINTAFSRNSAVNVGGAIYQLHNSNIFRTDTTTITNSSFSNNSASSGSAIYSQGLDRSFDQDYRIVTNIRNSIIFGNSGTAVSRNSSSAAPYTVTDSIIQGGQFGGQNIDPLFVNAANDDLRLQNGSPAINIGDNTLLPADTQDLDGDDNTTETLSQDLARNPRVNEVLVDLGAFEFTTNNTPFLDDTTFFIAENSPVNTIAGTVTATDVDNDPLTYAINSGNIDLDGDGTDAFAINSSGQISIADSDDIDFEVNPTNSLIIAASDGTLSTTATVTINLTDETDESNGGGGGGGNDGNQAPQVSSQSVTISETSNNGDSVVTVNAFDPEADNITYSISSGNPDTDGDGTNTFAINATTGVITVADNDDFGSITQFNLQVTATDDGDPSSTGTGIITVNLDPEPLPPVVDDANFILVDNPAVNQIVGTVSATDPNNDTLTYSITNGNPNLDNDGTPAFNIDSFGTITVIDPDDIDFLVNPNLNLTVTVSDGNLSDTAQVTIIGEGIPTVNPIDNVSVAETITAGDVVIAAADVTATDPDTPVADLTFAFSSVPRDNNGDNLFAIDATTGEVTITQAGV</sequence>
<dbReference type="InterPro" id="IPR012334">
    <property type="entry name" value="Pectin_lyas_fold"/>
</dbReference>
<name>T2JZF2_CROWT</name>
<evidence type="ECO:0000256" key="4">
    <source>
        <dbReference type="ARBA" id="ARBA00022525"/>
    </source>
</evidence>
<dbReference type="GO" id="GO:0007156">
    <property type="term" value="P:homophilic cell adhesion via plasma membrane adhesion molecules"/>
    <property type="evidence" value="ECO:0007669"/>
    <property type="project" value="InterPro"/>
</dbReference>
<dbReference type="GO" id="GO:0005509">
    <property type="term" value="F:calcium ion binding"/>
    <property type="evidence" value="ECO:0007669"/>
    <property type="project" value="InterPro"/>
</dbReference>
<dbReference type="InterPro" id="IPR015919">
    <property type="entry name" value="Cadherin-like_sf"/>
</dbReference>
<protein>
    <recommendedName>
        <fullName evidence="11">Cadherin domain-containing protein</fullName>
    </recommendedName>
</protein>
<feature type="domain" description="Cadherin" evidence="11">
    <location>
        <begin position="958"/>
        <end position="1064"/>
    </location>
</feature>
<dbReference type="SMART" id="SM00112">
    <property type="entry name" value="CA"/>
    <property type="match status" value="3"/>
</dbReference>
<dbReference type="SUPFAM" id="SSF51126">
    <property type="entry name" value="Pectin lyase-like"/>
    <property type="match status" value="3"/>
</dbReference>
<dbReference type="CDD" id="cd11304">
    <property type="entry name" value="Cadherin_repeat"/>
    <property type="match status" value="4"/>
</dbReference>
<dbReference type="SMART" id="SM00710">
    <property type="entry name" value="PbH1"/>
    <property type="match status" value="10"/>
</dbReference>
<evidence type="ECO:0000256" key="2">
    <source>
        <dbReference type="ARBA" id="ARBA00004442"/>
    </source>
</evidence>
<feature type="region of interest" description="Disordered" evidence="10">
    <location>
        <begin position="937"/>
        <end position="974"/>
    </location>
</feature>
<dbReference type="SUPFAM" id="SSF49313">
    <property type="entry name" value="Cadherin-like"/>
    <property type="match status" value="3"/>
</dbReference>
<dbReference type="PANTHER" id="PTHR24026">
    <property type="entry name" value="FAT ATYPICAL CADHERIN-RELATED"/>
    <property type="match status" value="1"/>
</dbReference>
<dbReference type="RefSeq" id="WP_053081915.1">
    <property type="nucleotide sequence ID" value="NZ_CAQN01001200.1"/>
</dbReference>
<reference evidence="12 13" key="2">
    <citation type="submission" date="2013-09" db="EMBL/GenBank/DDBJ databases">
        <title>Whole genome comparison of six Crocosphaera watsonii strains with differing phenotypes.</title>
        <authorList>
            <person name="Bench S.R."/>
            <person name="Heller P."/>
            <person name="Frank I."/>
            <person name="Arciniega M."/>
            <person name="Shilova I.N."/>
            <person name="Zehr J.P."/>
        </authorList>
    </citation>
    <scope>NUCLEOTIDE SEQUENCE [LARGE SCALE GENOMIC DNA]</scope>
    <source>
        <strain evidence="12 13">WH 0402</strain>
    </source>
</reference>
<dbReference type="InterPro" id="IPR006626">
    <property type="entry name" value="PbH1"/>
</dbReference>
<evidence type="ECO:0000256" key="5">
    <source>
        <dbReference type="ARBA" id="ARBA00022692"/>
    </source>
</evidence>
<keyword evidence="5" id="KW-0812">Transmembrane</keyword>
<keyword evidence="7" id="KW-1133">Transmembrane helix</keyword>
<reference evidence="12 13" key="1">
    <citation type="submission" date="2013-01" db="EMBL/GenBank/DDBJ databases">
        <authorList>
            <person name="Bench S."/>
        </authorList>
    </citation>
    <scope>NUCLEOTIDE SEQUENCE [LARGE SCALE GENOMIC DNA]</scope>
    <source>
        <strain evidence="12 13">WH 0402</strain>
    </source>
</reference>
<dbReference type="InterPro" id="IPR002126">
    <property type="entry name" value="Cadherin-like_dom"/>
</dbReference>
<feature type="region of interest" description="Disordered" evidence="10">
    <location>
        <begin position="232"/>
        <end position="271"/>
    </location>
</feature>
<proteinExistence type="predicted"/>
<dbReference type="PROSITE" id="PS50268">
    <property type="entry name" value="CADHERIN_2"/>
    <property type="match status" value="3"/>
</dbReference>
<dbReference type="InterPro" id="IPR011050">
    <property type="entry name" value="Pectin_lyase_fold/virulence"/>
</dbReference>
<dbReference type="GO" id="GO:0009279">
    <property type="term" value="C:cell outer membrane"/>
    <property type="evidence" value="ECO:0007669"/>
    <property type="project" value="UniProtKB-SubCell"/>
</dbReference>
<dbReference type="AlphaFoldDB" id="T2JZF2"/>
<evidence type="ECO:0000313" key="12">
    <source>
        <dbReference type="EMBL" id="CCQ70426.1"/>
    </source>
</evidence>
<accession>T2JZF2</accession>
<dbReference type="PRINTS" id="PR00205">
    <property type="entry name" value="CADHERIN"/>
</dbReference>
<feature type="domain" description="Cadherin" evidence="11">
    <location>
        <begin position="848"/>
        <end position="959"/>
    </location>
</feature>
<feature type="domain" description="Cadherin" evidence="11">
    <location>
        <begin position="1073"/>
        <end position="1198"/>
    </location>
</feature>
<organism evidence="12 13">
    <name type="scientific">Crocosphaera watsonii WH 0402</name>
    <dbReference type="NCBI Taxonomy" id="1284629"/>
    <lineage>
        <taxon>Bacteria</taxon>
        <taxon>Bacillati</taxon>
        <taxon>Cyanobacteriota</taxon>
        <taxon>Cyanophyceae</taxon>
        <taxon>Oscillatoriophycideae</taxon>
        <taxon>Chroococcales</taxon>
        <taxon>Aphanothecaceae</taxon>
        <taxon>Crocosphaera</taxon>
    </lineage>
</organism>
<dbReference type="Gene3D" id="2.160.20.10">
    <property type="entry name" value="Single-stranded right-handed beta-helix, Pectin lyase-like"/>
    <property type="match status" value="2"/>
</dbReference>
<evidence type="ECO:0000256" key="10">
    <source>
        <dbReference type="SAM" id="MobiDB-lite"/>
    </source>
</evidence>
<dbReference type="Proteomes" id="UP000018130">
    <property type="component" value="Unassembled WGS sequence"/>
</dbReference>
<dbReference type="NCBIfam" id="TIGR01376">
    <property type="entry name" value="POMP_repeat"/>
    <property type="match status" value="2"/>
</dbReference>
<dbReference type="PANTHER" id="PTHR24026:SF126">
    <property type="entry name" value="PROTOCADHERIN FAT 4"/>
    <property type="match status" value="1"/>
</dbReference>
<dbReference type="Pfam" id="PF00028">
    <property type="entry name" value="Cadherin"/>
    <property type="match status" value="2"/>
</dbReference>
<dbReference type="Gene3D" id="2.60.40.60">
    <property type="entry name" value="Cadherins"/>
    <property type="match status" value="4"/>
</dbReference>
<keyword evidence="8" id="KW-0472">Membrane</keyword>
<dbReference type="GO" id="GO:0005886">
    <property type="term" value="C:plasma membrane"/>
    <property type="evidence" value="ECO:0007669"/>
    <property type="project" value="UniProtKB-SubCell"/>
</dbReference>
<dbReference type="InterPro" id="IPR003368">
    <property type="entry name" value="POMP_repeat"/>
</dbReference>
<evidence type="ECO:0000256" key="1">
    <source>
        <dbReference type="ARBA" id="ARBA00004196"/>
    </source>
</evidence>
<keyword evidence="4" id="KW-0964">Secreted</keyword>
<comment type="subcellular location">
    <subcellularLocation>
        <location evidence="1">Cell envelope</location>
    </subcellularLocation>
    <subcellularLocation>
        <location evidence="2">Cell outer membrane</location>
    </subcellularLocation>
    <subcellularLocation>
        <location evidence="3">Secreted</location>
    </subcellularLocation>
</comment>
<keyword evidence="9" id="KW-0998">Cell outer membrane</keyword>
<feature type="compositionally biased region" description="Gly residues" evidence="10">
    <location>
        <begin position="943"/>
        <end position="952"/>
    </location>
</feature>
<dbReference type="EMBL" id="CAQN01001200">
    <property type="protein sequence ID" value="CCQ70426.1"/>
    <property type="molecule type" value="Genomic_DNA"/>
</dbReference>
<evidence type="ECO:0000256" key="3">
    <source>
        <dbReference type="ARBA" id="ARBA00004613"/>
    </source>
</evidence>
<dbReference type="GO" id="GO:0005576">
    <property type="term" value="C:extracellular region"/>
    <property type="evidence" value="ECO:0007669"/>
    <property type="project" value="UniProtKB-SubCell"/>
</dbReference>
<comment type="caution">
    <text evidence="12">The sequence shown here is derived from an EMBL/GenBank/DDBJ whole genome shotgun (WGS) entry which is preliminary data.</text>
</comment>
<evidence type="ECO:0000256" key="9">
    <source>
        <dbReference type="ARBA" id="ARBA00023237"/>
    </source>
</evidence>
<evidence type="ECO:0000256" key="7">
    <source>
        <dbReference type="ARBA" id="ARBA00022989"/>
    </source>
</evidence>
<gene>
    <name evidence="12" type="ORF">CWATWH0402_1992</name>
</gene>
<evidence type="ECO:0000313" key="13">
    <source>
        <dbReference type="Proteomes" id="UP000018130"/>
    </source>
</evidence>
<evidence type="ECO:0000256" key="8">
    <source>
        <dbReference type="ARBA" id="ARBA00023136"/>
    </source>
</evidence>
<evidence type="ECO:0000259" key="11">
    <source>
        <dbReference type="PROSITE" id="PS50268"/>
    </source>
</evidence>